<sequence length="219" mass="24446">MKLYLVNFLIKIPALMIAMTCHGYAQAYMADKLGDKTPKFEGRLSLNPFAHIDILGFIMFLAVGFGWSKSVNISGRNFKNFRKDDLKVSIIGPLSNLILAFLCSIILAILFVLVKGDVMILNILQAIITQTLIFNVLFGVLNLLPLPGFDGFRILTDLFPRKTYKLQNIASKYSIYILIAVIVPFLPGGYSVISFLISKPTNAIIALLNKFIFFIVGIF</sequence>
<evidence type="ECO:0000256" key="13">
    <source>
        <dbReference type="SAM" id="Phobius"/>
    </source>
</evidence>
<keyword evidence="7" id="KW-0479">Metal-binding</keyword>
<evidence type="ECO:0000256" key="5">
    <source>
        <dbReference type="ARBA" id="ARBA00022670"/>
    </source>
</evidence>
<feature type="domain" description="Peptidase M50" evidence="14">
    <location>
        <begin position="6"/>
        <end position="181"/>
    </location>
</feature>
<feature type="transmembrane region" description="Helical" evidence="13">
    <location>
        <begin position="203"/>
        <end position="218"/>
    </location>
</feature>
<dbReference type="STRING" id="1121306.SAMN02745196_00590"/>
<evidence type="ECO:0000256" key="10">
    <source>
        <dbReference type="ARBA" id="ARBA00022989"/>
    </source>
</evidence>
<keyword evidence="5 15" id="KW-0645">Protease</keyword>
<keyword evidence="6 13" id="KW-0812">Transmembrane</keyword>
<keyword evidence="9" id="KW-0862">Zinc</keyword>
<evidence type="ECO:0000313" key="16">
    <source>
        <dbReference type="Proteomes" id="UP000184526"/>
    </source>
</evidence>
<reference evidence="15 16" key="1">
    <citation type="submission" date="2016-11" db="EMBL/GenBank/DDBJ databases">
        <authorList>
            <person name="Jaros S."/>
            <person name="Januszkiewicz K."/>
            <person name="Wedrychowicz H."/>
        </authorList>
    </citation>
    <scope>NUCLEOTIDE SEQUENCE [LARGE SCALE GENOMIC DNA]</scope>
    <source>
        <strain evidence="15 16">DSM 3089</strain>
    </source>
</reference>
<dbReference type="AlphaFoldDB" id="A0A1M5TI27"/>
<evidence type="ECO:0000313" key="15">
    <source>
        <dbReference type="EMBL" id="SHH50339.1"/>
    </source>
</evidence>
<evidence type="ECO:0000256" key="2">
    <source>
        <dbReference type="ARBA" id="ARBA00004651"/>
    </source>
</evidence>
<comment type="cofactor">
    <cofactor evidence="1">
        <name>Zn(2+)</name>
        <dbReference type="ChEBI" id="CHEBI:29105"/>
    </cofactor>
</comment>
<dbReference type="Proteomes" id="UP000184526">
    <property type="component" value="Unassembled WGS sequence"/>
</dbReference>
<dbReference type="InterPro" id="IPR052348">
    <property type="entry name" value="Metallopeptidase_M50B"/>
</dbReference>
<dbReference type="GO" id="GO:0005886">
    <property type="term" value="C:plasma membrane"/>
    <property type="evidence" value="ECO:0007669"/>
    <property type="project" value="UniProtKB-SubCell"/>
</dbReference>
<comment type="subcellular location">
    <subcellularLocation>
        <location evidence="2">Cell membrane</location>
        <topology evidence="2">Multi-pass membrane protein</topology>
    </subcellularLocation>
</comment>
<dbReference type="RefSeq" id="WP_072829878.1">
    <property type="nucleotide sequence ID" value="NZ_FQXP01000003.1"/>
</dbReference>
<feature type="transmembrane region" description="Helical" evidence="13">
    <location>
        <begin position="49"/>
        <end position="67"/>
    </location>
</feature>
<protein>
    <submittedName>
        <fullName evidence="15">Zn-dependent protease (Includes SpoIVFB)</fullName>
    </submittedName>
</protein>
<evidence type="ECO:0000256" key="4">
    <source>
        <dbReference type="ARBA" id="ARBA00022475"/>
    </source>
</evidence>
<evidence type="ECO:0000256" key="11">
    <source>
        <dbReference type="ARBA" id="ARBA00023049"/>
    </source>
</evidence>
<feature type="transmembrane region" description="Helical" evidence="13">
    <location>
        <begin position="12"/>
        <end position="29"/>
    </location>
</feature>
<keyword evidence="12 13" id="KW-0472">Membrane</keyword>
<dbReference type="EMBL" id="FQXP01000003">
    <property type="protein sequence ID" value="SHH50339.1"/>
    <property type="molecule type" value="Genomic_DNA"/>
</dbReference>
<evidence type="ECO:0000256" key="7">
    <source>
        <dbReference type="ARBA" id="ARBA00022723"/>
    </source>
</evidence>
<dbReference type="PANTHER" id="PTHR35864">
    <property type="entry name" value="ZINC METALLOPROTEASE MJ0611-RELATED"/>
    <property type="match status" value="1"/>
</dbReference>
<dbReference type="GO" id="GO:0008237">
    <property type="term" value="F:metallopeptidase activity"/>
    <property type="evidence" value="ECO:0007669"/>
    <property type="project" value="UniProtKB-KW"/>
</dbReference>
<dbReference type="GO" id="GO:0046872">
    <property type="term" value="F:metal ion binding"/>
    <property type="evidence" value="ECO:0007669"/>
    <property type="project" value="UniProtKB-KW"/>
</dbReference>
<evidence type="ECO:0000256" key="1">
    <source>
        <dbReference type="ARBA" id="ARBA00001947"/>
    </source>
</evidence>
<evidence type="ECO:0000256" key="6">
    <source>
        <dbReference type="ARBA" id="ARBA00022692"/>
    </source>
</evidence>
<dbReference type="PANTHER" id="PTHR35864:SF1">
    <property type="entry name" value="ZINC METALLOPROTEASE YWHC-RELATED"/>
    <property type="match status" value="1"/>
</dbReference>
<gene>
    <name evidence="15" type="ORF">SAMN02745196_00590</name>
</gene>
<dbReference type="InterPro" id="IPR008915">
    <property type="entry name" value="Peptidase_M50"/>
</dbReference>
<keyword evidence="11" id="KW-0482">Metalloprotease</keyword>
<comment type="similarity">
    <text evidence="3">Belongs to the peptidase M50B family.</text>
</comment>
<evidence type="ECO:0000256" key="3">
    <source>
        <dbReference type="ARBA" id="ARBA00007931"/>
    </source>
</evidence>
<keyword evidence="10 13" id="KW-1133">Transmembrane helix</keyword>
<evidence type="ECO:0000259" key="14">
    <source>
        <dbReference type="Pfam" id="PF02163"/>
    </source>
</evidence>
<organism evidence="15 16">
    <name type="scientific">Clostridium collagenovorans DSM 3089</name>
    <dbReference type="NCBI Taxonomy" id="1121306"/>
    <lineage>
        <taxon>Bacteria</taxon>
        <taxon>Bacillati</taxon>
        <taxon>Bacillota</taxon>
        <taxon>Clostridia</taxon>
        <taxon>Eubacteriales</taxon>
        <taxon>Clostridiaceae</taxon>
        <taxon>Clostridium</taxon>
    </lineage>
</organism>
<proteinExistence type="inferred from homology"/>
<feature type="transmembrane region" description="Helical" evidence="13">
    <location>
        <begin position="120"/>
        <end position="144"/>
    </location>
</feature>
<keyword evidence="4" id="KW-1003">Cell membrane</keyword>
<keyword evidence="8" id="KW-0378">Hydrolase</keyword>
<name>A0A1M5TI27_9CLOT</name>
<dbReference type="InterPro" id="IPR044537">
    <property type="entry name" value="Rip2-like"/>
</dbReference>
<dbReference type="OrthoDB" id="9800627at2"/>
<keyword evidence="16" id="KW-1185">Reference proteome</keyword>
<feature type="transmembrane region" description="Helical" evidence="13">
    <location>
        <begin position="88"/>
        <end position="114"/>
    </location>
</feature>
<feature type="transmembrane region" description="Helical" evidence="13">
    <location>
        <begin position="175"/>
        <end position="197"/>
    </location>
</feature>
<evidence type="ECO:0000256" key="9">
    <source>
        <dbReference type="ARBA" id="ARBA00022833"/>
    </source>
</evidence>
<evidence type="ECO:0000256" key="8">
    <source>
        <dbReference type="ARBA" id="ARBA00022801"/>
    </source>
</evidence>
<dbReference type="GO" id="GO:0006508">
    <property type="term" value="P:proteolysis"/>
    <property type="evidence" value="ECO:0007669"/>
    <property type="project" value="UniProtKB-KW"/>
</dbReference>
<dbReference type="Pfam" id="PF02163">
    <property type="entry name" value="Peptidase_M50"/>
    <property type="match status" value="1"/>
</dbReference>
<accession>A0A1M5TI27</accession>
<dbReference type="CDD" id="cd06158">
    <property type="entry name" value="S2P-M50_like_1"/>
    <property type="match status" value="1"/>
</dbReference>
<evidence type="ECO:0000256" key="12">
    <source>
        <dbReference type="ARBA" id="ARBA00023136"/>
    </source>
</evidence>